<proteinExistence type="predicted"/>
<dbReference type="Pfam" id="PF01302">
    <property type="entry name" value="CAP_GLY"/>
    <property type="match status" value="1"/>
</dbReference>
<dbReference type="SMART" id="SM00365">
    <property type="entry name" value="LRR_SD22"/>
    <property type="match status" value="5"/>
</dbReference>
<evidence type="ECO:0000313" key="9">
    <source>
        <dbReference type="Proteomes" id="UP001648503"/>
    </source>
</evidence>
<dbReference type="Gene3D" id="3.10.20.90">
    <property type="entry name" value="Phosphatidylinositol 3-kinase Catalytic Subunit, Chain A, domain 1"/>
    <property type="match status" value="1"/>
</dbReference>
<dbReference type="SUPFAM" id="SSF52058">
    <property type="entry name" value="L domain-like"/>
    <property type="match status" value="1"/>
</dbReference>
<evidence type="ECO:0000259" key="7">
    <source>
        <dbReference type="PROSITE" id="PS50245"/>
    </source>
</evidence>
<keyword evidence="5" id="KW-0966">Cell projection</keyword>
<evidence type="ECO:0000256" key="5">
    <source>
        <dbReference type="ARBA" id="ARBA00023273"/>
    </source>
</evidence>
<dbReference type="Gene3D" id="2.30.30.190">
    <property type="entry name" value="CAP Gly-rich-like domain"/>
    <property type="match status" value="1"/>
</dbReference>
<protein>
    <recommendedName>
        <fullName evidence="7">CAP-Gly domain-containing protein</fullName>
    </recommendedName>
</protein>
<dbReference type="Proteomes" id="UP001648503">
    <property type="component" value="Unassembled WGS sequence"/>
</dbReference>
<dbReference type="PROSITE" id="PS51450">
    <property type="entry name" value="LRR"/>
    <property type="match status" value="4"/>
</dbReference>
<evidence type="ECO:0000256" key="3">
    <source>
        <dbReference type="ARBA" id="ARBA00022737"/>
    </source>
</evidence>
<dbReference type="InterPro" id="IPR000938">
    <property type="entry name" value="CAP-Gly_domain"/>
</dbReference>
<evidence type="ECO:0000256" key="4">
    <source>
        <dbReference type="ARBA" id="ARBA00023069"/>
    </source>
</evidence>
<evidence type="ECO:0000256" key="2">
    <source>
        <dbReference type="ARBA" id="ARBA00022614"/>
    </source>
</evidence>
<dbReference type="PANTHER" id="PTHR45973:SF9">
    <property type="entry name" value="LEUCINE-RICH REPEAT-CONTAINING PROTEIN 46"/>
    <property type="match status" value="1"/>
</dbReference>
<comment type="subcellular location">
    <subcellularLocation>
        <location evidence="1">Cell projection</location>
        <location evidence="1">Cilium</location>
    </subcellularLocation>
</comment>
<dbReference type="PROSITE" id="PS50245">
    <property type="entry name" value="CAP_GLY_2"/>
    <property type="match status" value="1"/>
</dbReference>
<dbReference type="InterPro" id="IPR036859">
    <property type="entry name" value="CAP-Gly_dom_sf"/>
</dbReference>
<dbReference type="EMBL" id="JAFCIX010000438">
    <property type="protein sequence ID" value="KAH6589956.1"/>
    <property type="molecule type" value="Genomic_DNA"/>
</dbReference>
<reference evidence="8 9" key="1">
    <citation type="submission" date="2021-02" db="EMBL/GenBank/DDBJ databases">
        <title>Variation within the Batrachochytrium salamandrivorans European outbreak.</title>
        <authorList>
            <person name="Kelly M."/>
            <person name="Pasmans F."/>
            <person name="Shea T.P."/>
            <person name="Munoz J.F."/>
            <person name="Carranza S."/>
            <person name="Cuomo C.A."/>
            <person name="Martel A."/>
        </authorList>
    </citation>
    <scope>NUCLEOTIDE SEQUENCE [LARGE SCALE GENOMIC DNA]</scope>
    <source>
        <strain evidence="8 9">AMFP18/2</strain>
    </source>
</reference>
<dbReference type="SMART" id="SM01052">
    <property type="entry name" value="CAP_GLY"/>
    <property type="match status" value="1"/>
</dbReference>
<sequence>MITDSETSNRHYSVGERIQVQGESATIRYIGPVEGKVGTWLGVEWDDPSRGKHGGTFNGQTYFTTLAALRADPSGCSVTAGSFLSASKAGITIGQSVLAALSQKYHSEQPIDGTVAFGGDTAITVETVGWDKIKGKQSHLENVTTLGLAGLCISFCGTDPAELDSVRRSCVSVTDLDLSRNLLSRWTDVANIVDLMPMLKLLRLSVNRFVSADETLPPTKSVLNPHDSAKTCDVDLAQSFSGISQMALMSTMMSWADVEHIEPWFANLQELYLGSNHIKSLVGTSSLPLPDFVTGFVHLTVLSLENNSISHWSQVQRLGKLPNLKNLNLAGNQLKSIEIDKEDPIEPMFAQLTTLSLHHNLIDTWTSIHALNSLPKLAEVRLTLNPITSLDLSGRPSSTERTSAAQGTDAPSLSSSMFWILVGRLARVTQLNGSQITQRDRLNGEMYYLSESAKDLATFNHDRTAFHTMHPRYEALCAAHGTPTSLPAHFLSNALKDRLLKLKLRHCETDRVVEKRLPATMSVSSVKSLMIRLFKLSDSCGHLEANLVWISVEDGRSETLTDELKELAYYDMVNGDLLEISL</sequence>
<evidence type="ECO:0000256" key="1">
    <source>
        <dbReference type="ARBA" id="ARBA00004138"/>
    </source>
</evidence>
<dbReference type="Gene3D" id="3.80.10.10">
    <property type="entry name" value="Ribonuclease Inhibitor"/>
    <property type="match status" value="3"/>
</dbReference>
<feature type="domain" description="CAP-Gly" evidence="7">
    <location>
        <begin position="31"/>
        <end position="85"/>
    </location>
</feature>
<dbReference type="PANTHER" id="PTHR45973">
    <property type="entry name" value="PROTEIN PHOSPHATASE 1 REGULATORY SUBUNIT SDS22-RELATED"/>
    <property type="match status" value="1"/>
</dbReference>
<dbReference type="SMART" id="SM00369">
    <property type="entry name" value="LRR_TYP"/>
    <property type="match status" value="4"/>
</dbReference>
<dbReference type="SUPFAM" id="SSF74924">
    <property type="entry name" value="Cap-Gly domain"/>
    <property type="match status" value="1"/>
</dbReference>
<keyword evidence="4" id="KW-0969">Cilium</keyword>
<dbReference type="InterPro" id="IPR032675">
    <property type="entry name" value="LRR_dom_sf"/>
</dbReference>
<keyword evidence="9" id="KW-1185">Reference proteome</keyword>
<keyword evidence="2" id="KW-0433">Leucine-rich repeat</keyword>
<comment type="caution">
    <text evidence="8">The sequence shown here is derived from an EMBL/GenBank/DDBJ whole genome shotgun (WGS) entry which is preliminary data.</text>
</comment>
<dbReference type="InterPro" id="IPR050576">
    <property type="entry name" value="Cilia_flagella_integrity"/>
</dbReference>
<dbReference type="InterPro" id="IPR001611">
    <property type="entry name" value="Leu-rich_rpt"/>
</dbReference>
<name>A0ABQ8F0J3_9FUNG</name>
<keyword evidence="3" id="KW-0677">Repeat</keyword>
<evidence type="ECO:0000256" key="6">
    <source>
        <dbReference type="SAM" id="MobiDB-lite"/>
    </source>
</evidence>
<evidence type="ECO:0000313" key="8">
    <source>
        <dbReference type="EMBL" id="KAH6589956.1"/>
    </source>
</evidence>
<feature type="region of interest" description="Disordered" evidence="6">
    <location>
        <begin position="391"/>
        <end position="411"/>
    </location>
</feature>
<dbReference type="PROSITE" id="PS00845">
    <property type="entry name" value="CAP_GLY_1"/>
    <property type="match status" value="1"/>
</dbReference>
<dbReference type="InterPro" id="IPR003591">
    <property type="entry name" value="Leu-rich_rpt_typical-subtyp"/>
</dbReference>
<organism evidence="8 9">
    <name type="scientific">Batrachochytrium salamandrivorans</name>
    <dbReference type="NCBI Taxonomy" id="1357716"/>
    <lineage>
        <taxon>Eukaryota</taxon>
        <taxon>Fungi</taxon>
        <taxon>Fungi incertae sedis</taxon>
        <taxon>Chytridiomycota</taxon>
        <taxon>Chytridiomycota incertae sedis</taxon>
        <taxon>Chytridiomycetes</taxon>
        <taxon>Rhizophydiales</taxon>
        <taxon>Rhizophydiales incertae sedis</taxon>
        <taxon>Batrachochytrium</taxon>
    </lineage>
</organism>
<gene>
    <name evidence="8" type="ORF">BASA50_009659</name>
</gene>
<accession>A0ABQ8F0J3</accession>